<dbReference type="GeneID" id="98614457"/>
<accession>Q21GW8</accession>
<dbReference type="SUPFAM" id="SSF53850">
    <property type="entry name" value="Periplasmic binding protein-like II"/>
    <property type="match status" value="1"/>
</dbReference>
<keyword evidence="8" id="KW-1185">Reference proteome</keyword>
<dbReference type="HOGENOM" id="CLU_039613_9_0_6"/>
<dbReference type="EMBL" id="CP000282">
    <property type="protein sequence ID" value="ABD82061.1"/>
    <property type="molecule type" value="Genomic_DNA"/>
</dbReference>
<dbReference type="InterPro" id="IPR036388">
    <property type="entry name" value="WH-like_DNA-bd_sf"/>
</dbReference>
<dbReference type="Proteomes" id="UP000001947">
    <property type="component" value="Chromosome"/>
</dbReference>
<comment type="similarity">
    <text evidence="1">Belongs to the LysR transcriptional regulatory family.</text>
</comment>
<dbReference type="KEGG" id="sde:Sde_2804"/>
<keyword evidence="2" id="KW-0805">Transcription regulation</keyword>
<dbReference type="GO" id="GO:2000142">
    <property type="term" value="P:regulation of DNA-templated transcription initiation"/>
    <property type="evidence" value="ECO:0007669"/>
    <property type="project" value="TreeGrafter"/>
</dbReference>
<evidence type="ECO:0000256" key="4">
    <source>
        <dbReference type="ARBA" id="ARBA00023159"/>
    </source>
</evidence>
<dbReference type="PROSITE" id="PS50931">
    <property type="entry name" value="HTH_LYSR"/>
    <property type="match status" value="1"/>
</dbReference>
<dbReference type="InterPro" id="IPR005119">
    <property type="entry name" value="LysR_subst-bd"/>
</dbReference>
<dbReference type="GO" id="GO:0003677">
    <property type="term" value="F:DNA binding"/>
    <property type="evidence" value="ECO:0007669"/>
    <property type="project" value="UniProtKB-KW"/>
</dbReference>
<protein>
    <submittedName>
        <fullName evidence="7">Transcriptional regulator, LysR family</fullName>
    </submittedName>
</protein>
<dbReference type="Gene3D" id="1.10.10.10">
    <property type="entry name" value="Winged helix-like DNA-binding domain superfamily/Winged helix DNA-binding domain"/>
    <property type="match status" value="1"/>
</dbReference>
<dbReference type="Pfam" id="PF03466">
    <property type="entry name" value="LysR_substrate"/>
    <property type="match status" value="1"/>
</dbReference>
<evidence type="ECO:0000313" key="8">
    <source>
        <dbReference type="Proteomes" id="UP000001947"/>
    </source>
</evidence>
<keyword evidence="4" id="KW-0010">Activator</keyword>
<evidence type="ECO:0000256" key="5">
    <source>
        <dbReference type="ARBA" id="ARBA00023163"/>
    </source>
</evidence>
<reference evidence="7 8" key="1">
    <citation type="journal article" date="2008" name="PLoS Genet.">
        <title>Complete genome sequence of the complex carbohydrate-degrading marine bacterium, Saccharophagus degradans strain 2-40 T.</title>
        <authorList>
            <person name="Weiner R.M."/>
            <person name="Taylor L.E.II."/>
            <person name="Henrissat B."/>
            <person name="Hauser L."/>
            <person name="Land M."/>
            <person name="Coutinho P.M."/>
            <person name="Rancurel C."/>
            <person name="Saunders E.H."/>
            <person name="Longmire A.G."/>
            <person name="Zhang H."/>
            <person name="Bayer E.A."/>
            <person name="Gilbert H.J."/>
            <person name="Larimer F."/>
            <person name="Zhulin I.B."/>
            <person name="Ekborg N.A."/>
            <person name="Lamed R."/>
            <person name="Richardson P.M."/>
            <person name="Borovok I."/>
            <person name="Hutcheson S."/>
        </authorList>
    </citation>
    <scope>NUCLEOTIDE SEQUENCE [LARGE SCALE GENOMIC DNA]</scope>
    <source>
        <strain evidence="8">2-40 / ATCC 43961 / DSM 17024</strain>
    </source>
</reference>
<dbReference type="PANTHER" id="PTHR30293:SF2">
    <property type="entry name" value="TRANSCRIPTIONAL ACTIVATOR PROTEIN NHAR"/>
    <property type="match status" value="1"/>
</dbReference>
<gene>
    <name evidence="7" type="ordered locus">Sde_2804</name>
</gene>
<dbReference type="Pfam" id="PF00126">
    <property type="entry name" value="HTH_1"/>
    <property type="match status" value="1"/>
</dbReference>
<evidence type="ECO:0000313" key="7">
    <source>
        <dbReference type="EMBL" id="ABD82061.1"/>
    </source>
</evidence>
<dbReference type="OrthoDB" id="464481at2"/>
<dbReference type="STRING" id="203122.Sde_2804"/>
<keyword evidence="5" id="KW-0804">Transcription</keyword>
<evidence type="ECO:0000256" key="2">
    <source>
        <dbReference type="ARBA" id="ARBA00023015"/>
    </source>
</evidence>
<dbReference type="PANTHER" id="PTHR30293">
    <property type="entry name" value="TRANSCRIPTIONAL REGULATORY PROTEIN NAC-RELATED"/>
    <property type="match status" value="1"/>
</dbReference>
<feature type="domain" description="HTH lysR-type" evidence="6">
    <location>
        <begin position="2"/>
        <end position="59"/>
    </location>
</feature>
<evidence type="ECO:0000256" key="3">
    <source>
        <dbReference type="ARBA" id="ARBA00023125"/>
    </source>
</evidence>
<organism evidence="7 8">
    <name type="scientific">Saccharophagus degradans (strain 2-40 / ATCC 43961 / DSM 17024)</name>
    <dbReference type="NCBI Taxonomy" id="203122"/>
    <lineage>
        <taxon>Bacteria</taxon>
        <taxon>Pseudomonadati</taxon>
        <taxon>Pseudomonadota</taxon>
        <taxon>Gammaproteobacteria</taxon>
        <taxon>Cellvibrionales</taxon>
        <taxon>Cellvibrionaceae</taxon>
        <taxon>Saccharophagus</taxon>
    </lineage>
</organism>
<dbReference type="eggNOG" id="COG0583">
    <property type="taxonomic scope" value="Bacteria"/>
</dbReference>
<name>Q21GW8_SACD2</name>
<sequence length="313" mass="34959">MINYKQLYYFWAVAKHGGITRASEQLHLTPQTISGQLSELEKGFEATLFDRVGRRLELTALGKLAYSYADEIFQVGKELENAITKKNNIRERVFRVGISSSVPKSIAYKLLSPALEKDPGIHLVCKDNNLEHLFADLALHKTDLVIADKPLSSDVGIKGYNHLLGECPIAFYATPALAERYRPNFPHSLNNAPLLLPGEDSALRIMLQRWLSQQSINPIVKGEFDDTALMKAFAQEGVGIFPGPTVIDKESQKEHGVEMLGEITELKIRYYAISAERKLRHPSVVAISEAAQQNLFAPHQAARNIDMDGHQDI</sequence>
<evidence type="ECO:0000256" key="1">
    <source>
        <dbReference type="ARBA" id="ARBA00009437"/>
    </source>
</evidence>
<dbReference type="NCBIfam" id="NF008284">
    <property type="entry name" value="PRK11062.1"/>
    <property type="match status" value="1"/>
</dbReference>
<dbReference type="AlphaFoldDB" id="Q21GW8"/>
<dbReference type="SUPFAM" id="SSF46785">
    <property type="entry name" value="Winged helix' DNA-binding domain"/>
    <property type="match status" value="1"/>
</dbReference>
<evidence type="ECO:0000259" key="6">
    <source>
        <dbReference type="PROSITE" id="PS50931"/>
    </source>
</evidence>
<dbReference type="GO" id="GO:0003700">
    <property type="term" value="F:DNA-binding transcription factor activity"/>
    <property type="evidence" value="ECO:0007669"/>
    <property type="project" value="InterPro"/>
</dbReference>
<keyword evidence="3" id="KW-0238">DNA-binding</keyword>
<dbReference type="InterPro" id="IPR036390">
    <property type="entry name" value="WH_DNA-bd_sf"/>
</dbReference>
<dbReference type="Gene3D" id="3.40.190.290">
    <property type="match status" value="1"/>
</dbReference>
<dbReference type="InterPro" id="IPR000847">
    <property type="entry name" value="LysR_HTH_N"/>
</dbReference>
<dbReference type="RefSeq" id="WP_011469277.1">
    <property type="nucleotide sequence ID" value="NC_007912.1"/>
</dbReference>
<proteinExistence type="inferred from homology"/>